<keyword evidence="2" id="KW-1185">Reference proteome</keyword>
<accession>A0AAX3B927</accession>
<evidence type="ECO:0000313" key="1">
    <source>
        <dbReference type="EMBL" id="UQV27151.1"/>
    </source>
</evidence>
<dbReference type="EMBL" id="CP097206">
    <property type="protein sequence ID" value="UQV27151.1"/>
    <property type="molecule type" value="Genomic_DNA"/>
</dbReference>
<evidence type="ECO:0008006" key="3">
    <source>
        <dbReference type="Google" id="ProtNLM"/>
    </source>
</evidence>
<dbReference type="RefSeq" id="WP_249175819.1">
    <property type="nucleotide sequence ID" value="NZ_JACRYS020000001.1"/>
</dbReference>
<sequence length="125" mass="14061">MSTTVSIETKLSRTRDKIQYCSAKGHSLKRELQQGMNNFYNMLTAFNKIATNKGAGKPGVDNETIDGINLGKLERYHQEYVNNGYNPKPVKRILIPSVEPKNLAMTLSNALNKDFKELITLSKLT</sequence>
<protein>
    <recommendedName>
        <fullName evidence="3">Group II intron reverse transcriptase/maturase</fullName>
    </recommendedName>
</protein>
<evidence type="ECO:0000313" key="2">
    <source>
        <dbReference type="Proteomes" id="UP000769022"/>
    </source>
</evidence>
<name>A0AAX3B927_9MOLU</name>
<dbReference type="Proteomes" id="UP000769022">
    <property type="component" value="Chromosome"/>
</dbReference>
<organism evidence="1 2">
    <name type="scientific">Candidatus Phytoplasma asiaticum</name>
    <dbReference type="NCBI Taxonomy" id="2763338"/>
    <lineage>
        <taxon>Bacteria</taxon>
        <taxon>Bacillati</taxon>
        <taxon>Mycoplasmatota</taxon>
        <taxon>Mollicutes</taxon>
        <taxon>Acholeplasmatales</taxon>
        <taxon>Acholeplasmataceae</taxon>
        <taxon>Candidatus Phytoplasma</taxon>
        <taxon>16SrII (Peanut WB group)</taxon>
    </lineage>
</organism>
<dbReference type="KEGG" id="pphy:H7686_0002270"/>
<proteinExistence type="predicted"/>
<dbReference type="AlphaFoldDB" id="A0AAX3B927"/>
<reference evidence="1 2" key="1">
    <citation type="submission" date="2022-05" db="EMBL/GenBank/DDBJ databases">
        <title>'Parthenium hysterophorus' phyllody phytoplasma strain PR34.</title>
        <authorList>
            <person name="Kirdat K."/>
            <person name="Tiwarekar B."/>
            <person name="Yadav A."/>
        </authorList>
    </citation>
    <scope>NUCLEOTIDE SEQUENCE [LARGE SCALE GENOMIC DNA]</scope>
    <source>
        <strain evidence="1 2">PR34</strain>
    </source>
</reference>
<gene>
    <name evidence="1" type="ORF">H7686_0002270</name>
</gene>